<evidence type="ECO:0000256" key="3">
    <source>
        <dbReference type="ARBA" id="ARBA00022490"/>
    </source>
</evidence>
<dbReference type="EMBL" id="JAHHHV010000083">
    <property type="protein sequence ID" value="MBW4468046.1"/>
    <property type="molecule type" value="Genomic_DNA"/>
</dbReference>
<dbReference type="Gene3D" id="3.40.50.300">
    <property type="entry name" value="P-loop containing nucleotide triphosphate hydrolases"/>
    <property type="match status" value="1"/>
</dbReference>
<comment type="similarity">
    <text evidence="2">Belongs to the kinesin light chain family.</text>
</comment>
<dbReference type="Proteomes" id="UP000707356">
    <property type="component" value="Unassembled WGS sequence"/>
</dbReference>
<keyword evidence="5" id="KW-0677">Repeat</keyword>
<dbReference type="SMART" id="SM00028">
    <property type="entry name" value="TPR"/>
    <property type="match status" value="5"/>
</dbReference>
<dbReference type="GO" id="GO:0007018">
    <property type="term" value="P:microtubule-based movement"/>
    <property type="evidence" value="ECO:0007669"/>
    <property type="project" value="TreeGrafter"/>
</dbReference>
<proteinExistence type="inferred from homology"/>
<dbReference type="InterPro" id="IPR002182">
    <property type="entry name" value="NB-ARC"/>
</dbReference>
<keyword evidence="8" id="KW-0505">Motor protein</keyword>
<evidence type="ECO:0000256" key="5">
    <source>
        <dbReference type="ARBA" id="ARBA00022737"/>
    </source>
</evidence>
<evidence type="ECO:0000256" key="2">
    <source>
        <dbReference type="ARBA" id="ARBA00009622"/>
    </source>
</evidence>
<keyword evidence="6" id="KW-0802">TPR repeat</keyword>
<comment type="subcellular location">
    <subcellularLocation>
        <location evidence="1">Cytoplasm</location>
        <location evidence="1">Cytoskeleton</location>
    </subcellularLocation>
</comment>
<keyword evidence="9" id="KW-0206">Cytoskeleton</keyword>
<dbReference type="SUPFAM" id="SSF48452">
    <property type="entry name" value="TPR-like"/>
    <property type="match status" value="2"/>
</dbReference>
<reference evidence="11" key="1">
    <citation type="submission" date="2021-05" db="EMBL/GenBank/DDBJ databases">
        <authorList>
            <person name="Pietrasiak N."/>
            <person name="Ward R."/>
            <person name="Stajich J.E."/>
            <person name="Kurbessoian T."/>
        </authorList>
    </citation>
    <scope>NUCLEOTIDE SEQUENCE</scope>
    <source>
        <strain evidence="11">GSE-TBD4-15B</strain>
    </source>
</reference>
<evidence type="ECO:0000256" key="9">
    <source>
        <dbReference type="ARBA" id="ARBA00023212"/>
    </source>
</evidence>
<organism evidence="11 12">
    <name type="scientific">Pegethrix bostrychoides GSE-TBD4-15B</name>
    <dbReference type="NCBI Taxonomy" id="2839662"/>
    <lineage>
        <taxon>Bacteria</taxon>
        <taxon>Bacillati</taxon>
        <taxon>Cyanobacteriota</taxon>
        <taxon>Cyanophyceae</taxon>
        <taxon>Oculatellales</taxon>
        <taxon>Oculatellaceae</taxon>
        <taxon>Pegethrix</taxon>
    </lineage>
</organism>
<evidence type="ECO:0000259" key="10">
    <source>
        <dbReference type="Pfam" id="PF00931"/>
    </source>
</evidence>
<dbReference type="InterPro" id="IPR019734">
    <property type="entry name" value="TPR_rpt"/>
</dbReference>
<keyword evidence="7" id="KW-0175">Coiled coil</keyword>
<keyword evidence="4" id="KW-0493">Microtubule</keyword>
<reference evidence="11" key="2">
    <citation type="journal article" date="2022" name="Microbiol. Resour. Announc.">
        <title>Metagenome Sequencing to Explore Phylogenomics of Terrestrial Cyanobacteria.</title>
        <authorList>
            <person name="Ward R.D."/>
            <person name="Stajich J.E."/>
            <person name="Johansen J.R."/>
            <person name="Huntemann M."/>
            <person name="Clum A."/>
            <person name="Foster B."/>
            <person name="Foster B."/>
            <person name="Roux S."/>
            <person name="Palaniappan K."/>
            <person name="Varghese N."/>
            <person name="Mukherjee S."/>
            <person name="Reddy T.B.K."/>
            <person name="Daum C."/>
            <person name="Copeland A."/>
            <person name="Chen I.A."/>
            <person name="Ivanova N.N."/>
            <person name="Kyrpides N.C."/>
            <person name="Shapiro N."/>
            <person name="Eloe-Fadrosh E.A."/>
            <person name="Pietrasiak N."/>
        </authorList>
    </citation>
    <scope>NUCLEOTIDE SEQUENCE</scope>
    <source>
        <strain evidence="11">GSE-TBD4-15B</strain>
    </source>
</reference>
<gene>
    <name evidence="11" type="ORF">KME07_21685</name>
</gene>
<dbReference type="Gene3D" id="1.25.40.10">
    <property type="entry name" value="Tetratricopeptide repeat domain"/>
    <property type="match status" value="2"/>
</dbReference>
<evidence type="ECO:0000256" key="1">
    <source>
        <dbReference type="ARBA" id="ARBA00004245"/>
    </source>
</evidence>
<dbReference type="GO" id="GO:0005737">
    <property type="term" value="C:cytoplasm"/>
    <property type="evidence" value="ECO:0007669"/>
    <property type="project" value="TreeGrafter"/>
</dbReference>
<dbReference type="SUPFAM" id="SSF52540">
    <property type="entry name" value="P-loop containing nucleoside triphosphate hydrolases"/>
    <property type="match status" value="1"/>
</dbReference>
<evidence type="ECO:0000256" key="8">
    <source>
        <dbReference type="ARBA" id="ARBA00023175"/>
    </source>
</evidence>
<comment type="caution">
    <text evidence="11">The sequence shown here is derived from an EMBL/GenBank/DDBJ whole genome shotgun (WGS) entry which is preliminary data.</text>
</comment>
<evidence type="ECO:0000313" key="11">
    <source>
        <dbReference type="EMBL" id="MBW4468046.1"/>
    </source>
</evidence>
<dbReference type="PANTHER" id="PTHR45783:SF3">
    <property type="entry name" value="KINESIN LIGHT CHAIN"/>
    <property type="match status" value="1"/>
</dbReference>
<dbReference type="InterPro" id="IPR011990">
    <property type="entry name" value="TPR-like_helical_dom_sf"/>
</dbReference>
<dbReference type="AlphaFoldDB" id="A0A951U709"/>
<dbReference type="InterPro" id="IPR002151">
    <property type="entry name" value="Kinesin_light"/>
</dbReference>
<accession>A0A951U709</accession>
<dbReference type="Pfam" id="PF00931">
    <property type="entry name" value="NB-ARC"/>
    <property type="match status" value="1"/>
</dbReference>
<sequence>MQELHQLLQQSKQLAITAATGMGGIGKTDLAWHYAEAHRDDYPGGIWWISAAQLVVKVLAYSEEMRLSIPPEDFDAADKVQWCYREWLSAIPEGARLLVWDDVGDAEAYGELRPYLPTDARFRLLITTRAKLGHPVQRLELDVLDQAAALELLGQLVGSEARLVAAPETARTLCEWVGRLPLGIELVGRHLARHPNLTLSTLLSRLEAQKLSARAFQQVAPEMPYRDSLAAAFEISWQGLSEAAQQLGGLLSLFGLAPISKALIVNCLPEWDEEDLEDALDLALVGSSLLSALETGEYLLHSLIREFFAAKLQAFSTAAALQHGFAQAMTKVAKTIPQTVTLSDLARTKNTMPHIEAAAFYSALLSNEDCLWPRTSLARLYAGQSLWQQAERWYGDCLKMTEARFGKQHPDTATSLNNLAGLYDSQGRYGEAEPLYLDALNIRRSQLGAEHPDTASSLNNLAGLYDSQGRYGEAEPLYLDALNIRRSQLGTEHPDTATSLNNLAGLYDSQGRYGEAEPLYLDALNIRRSQLGAEHPSTATSLNNLALLYKSQGRYGEAEPLYLDALNIRRSQLGAEHPDTASSLNNLAALYESQGRYSEAEPLYLQTLAIFLEKLGENHPNTQTVWGNFRDLLQQAVEAGRAAELSDHPATQAVLKELTNG</sequence>
<dbReference type="PANTHER" id="PTHR45783">
    <property type="entry name" value="KINESIN LIGHT CHAIN"/>
    <property type="match status" value="1"/>
</dbReference>
<feature type="domain" description="NB-ARC" evidence="10">
    <location>
        <begin position="2"/>
        <end position="157"/>
    </location>
</feature>
<dbReference type="GO" id="GO:0005871">
    <property type="term" value="C:kinesin complex"/>
    <property type="evidence" value="ECO:0007669"/>
    <property type="project" value="InterPro"/>
</dbReference>
<name>A0A951U709_9CYAN</name>
<dbReference type="GO" id="GO:0043531">
    <property type="term" value="F:ADP binding"/>
    <property type="evidence" value="ECO:0007669"/>
    <property type="project" value="InterPro"/>
</dbReference>
<dbReference type="PRINTS" id="PR00381">
    <property type="entry name" value="KINESINLIGHT"/>
</dbReference>
<evidence type="ECO:0000256" key="4">
    <source>
        <dbReference type="ARBA" id="ARBA00022701"/>
    </source>
</evidence>
<keyword evidence="3" id="KW-0963">Cytoplasm</keyword>
<dbReference type="GO" id="GO:0019894">
    <property type="term" value="F:kinesin binding"/>
    <property type="evidence" value="ECO:0007669"/>
    <property type="project" value="TreeGrafter"/>
</dbReference>
<protein>
    <submittedName>
        <fullName evidence="11">Tetratricopeptide repeat protein</fullName>
    </submittedName>
</protein>
<dbReference type="Pfam" id="PF13424">
    <property type="entry name" value="TPR_12"/>
    <property type="match status" value="3"/>
</dbReference>
<dbReference type="InterPro" id="IPR027417">
    <property type="entry name" value="P-loop_NTPase"/>
</dbReference>
<evidence type="ECO:0000256" key="7">
    <source>
        <dbReference type="ARBA" id="ARBA00023054"/>
    </source>
</evidence>
<evidence type="ECO:0000313" key="12">
    <source>
        <dbReference type="Proteomes" id="UP000707356"/>
    </source>
</evidence>
<evidence type="ECO:0000256" key="6">
    <source>
        <dbReference type="ARBA" id="ARBA00022803"/>
    </source>
</evidence>
<dbReference type="GO" id="GO:0005874">
    <property type="term" value="C:microtubule"/>
    <property type="evidence" value="ECO:0007669"/>
    <property type="project" value="UniProtKB-KW"/>
</dbReference>